<dbReference type="Gene3D" id="3.30.70.270">
    <property type="match status" value="2"/>
</dbReference>
<dbReference type="SUPFAM" id="SSF56672">
    <property type="entry name" value="DNA/RNA polymerases"/>
    <property type="match status" value="1"/>
</dbReference>
<gene>
    <name evidence="2" type="ORF">Nepgr_026738</name>
</gene>
<dbReference type="FunFam" id="3.30.70.270:FF:000020">
    <property type="entry name" value="Transposon Tf2-6 polyprotein-like Protein"/>
    <property type="match status" value="1"/>
</dbReference>
<dbReference type="InterPro" id="IPR043502">
    <property type="entry name" value="DNA/RNA_pol_sf"/>
</dbReference>
<organism evidence="2 3">
    <name type="scientific">Nepenthes gracilis</name>
    <name type="common">Slender pitcher plant</name>
    <dbReference type="NCBI Taxonomy" id="150966"/>
    <lineage>
        <taxon>Eukaryota</taxon>
        <taxon>Viridiplantae</taxon>
        <taxon>Streptophyta</taxon>
        <taxon>Embryophyta</taxon>
        <taxon>Tracheophyta</taxon>
        <taxon>Spermatophyta</taxon>
        <taxon>Magnoliopsida</taxon>
        <taxon>eudicotyledons</taxon>
        <taxon>Gunneridae</taxon>
        <taxon>Pentapetalae</taxon>
        <taxon>Caryophyllales</taxon>
        <taxon>Nepenthaceae</taxon>
        <taxon>Nepenthes</taxon>
    </lineage>
</organism>
<evidence type="ECO:0000313" key="2">
    <source>
        <dbReference type="EMBL" id="GMH24895.1"/>
    </source>
</evidence>
<evidence type="ECO:0000259" key="1">
    <source>
        <dbReference type="PROSITE" id="PS50878"/>
    </source>
</evidence>
<dbReference type="InterPro" id="IPR000477">
    <property type="entry name" value="RT_dom"/>
</dbReference>
<dbReference type="CDD" id="cd01647">
    <property type="entry name" value="RT_LTR"/>
    <property type="match status" value="1"/>
</dbReference>
<dbReference type="PANTHER" id="PTHR33064">
    <property type="entry name" value="POL PROTEIN"/>
    <property type="match status" value="1"/>
</dbReference>
<accession>A0AAD3T8H3</accession>
<sequence length="156" mass="18227">MPFGLTNAPAAFMDLMNRIFRPYLDKFVVVFIDDILIYSKDHEEHEIHLRKVLQVLRDEKLYAKLSKCEFWLERVMFLGHVISNGGISVDPKKIEAVTSWSRPTSVTEVRSFLGMAGYYRRFVENFSRIAMPRLDSFKKEAKFVWTEECDLELPGA</sequence>
<feature type="domain" description="Reverse transcriptase" evidence="1">
    <location>
        <begin position="1"/>
        <end position="82"/>
    </location>
</feature>
<name>A0AAD3T8H3_NEPGR</name>
<proteinExistence type="predicted"/>
<reference evidence="2" key="1">
    <citation type="submission" date="2023-05" db="EMBL/GenBank/DDBJ databases">
        <title>Nepenthes gracilis genome sequencing.</title>
        <authorList>
            <person name="Fukushima K."/>
        </authorList>
    </citation>
    <scope>NUCLEOTIDE SEQUENCE</scope>
    <source>
        <strain evidence="2">SING2019-196</strain>
    </source>
</reference>
<protein>
    <recommendedName>
        <fullName evidence="1">Reverse transcriptase domain-containing protein</fullName>
    </recommendedName>
</protein>
<comment type="caution">
    <text evidence="2">The sequence shown here is derived from an EMBL/GenBank/DDBJ whole genome shotgun (WGS) entry which is preliminary data.</text>
</comment>
<evidence type="ECO:0000313" key="3">
    <source>
        <dbReference type="Proteomes" id="UP001279734"/>
    </source>
</evidence>
<dbReference type="Pfam" id="PF00078">
    <property type="entry name" value="RVT_1"/>
    <property type="match status" value="1"/>
</dbReference>
<dbReference type="Proteomes" id="UP001279734">
    <property type="component" value="Unassembled WGS sequence"/>
</dbReference>
<dbReference type="EMBL" id="BSYO01000028">
    <property type="protein sequence ID" value="GMH24895.1"/>
    <property type="molecule type" value="Genomic_DNA"/>
</dbReference>
<dbReference type="AlphaFoldDB" id="A0AAD3T8H3"/>
<dbReference type="PROSITE" id="PS50878">
    <property type="entry name" value="RT_POL"/>
    <property type="match status" value="1"/>
</dbReference>
<keyword evidence="3" id="KW-1185">Reference proteome</keyword>
<dbReference type="InterPro" id="IPR051320">
    <property type="entry name" value="Viral_Replic_Matur_Polypro"/>
</dbReference>
<dbReference type="InterPro" id="IPR043128">
    <property type="entry name" value="Rev_trsase/Diguanyl_cyclase"/>
</dbReference>
<dbReference type="PANTHER" id="PTHR33064:SF37">
    <property type="entry name" value="RIBONUCLEASE H"/>
    <property type="match status" value="1"/>
</dbReference>
<dbReference type="FunFam" id="3.30.70.270:FF:000003">
    <property type="entry name" value="Transposon Ty3-G Gag-Pol polyprotein"/>
    <property type="match status" value="1"/>
</dbReference>